<dbReference type="AlphaFoldDB" id="K0F001"/>
<dbReference type="SUPFAM" id="SSF55729">
    <property type="entry name" value="Acyl-CoA N-acyltransferases (Nat)"/>
    <property type="match status" value="1"/>
</dbReference>
<dbReference type="KEGG" id="nbr:O3I_023570"/>
<protein>
    <submittedName>
        <fullName evidence="2">Putative acetyltransferase</fullName>
    </submittedName>
</protein>
<dbReference type="Proteomes" id="UP000006304">
    <property type="component" value="Chromosome"/>
</dbReference>
<dbReference type="Gene3D" id="3.40.630.30">
    <property type="match status" value="1"/>
</dbReference>
<name>K0F001_NOCB7</name>
<proteinExistence type="predicted"/>
<dbReference type="Pfam" id="PF00583">
    <property type="entry name" value="Acetyltransf_1"/>
    <property type="match status" value="1"/>
</dbReference>
<gene>
    <name evidence="2" type="ORF">O3I_023570</name>
</gene>
<dbReference type="EMBL" id="CP003876">
    <property type="protein sequence ID" value="AFU02669.1"/>
    <property type="molecule type" value="Genomic_DNA"/>
</dbReference>
<sequence length="172" mass="19138">MFSGDFSVGPRAEIHKIAAGEWQILREVKLRALQESPDVFEERLADVVTWDAARWVRHASPARNEFKQVLVVSVDSRHEGMIYVATDKLSSATGYLGSLWVSPYIRGCSIGRELLNAALTQIVHWDLDRARLCVAEQDVGAISLYLRAGFTKTGVSKSLPSGITVLEMHRTL</sequence>
<dbReference type="GO" id="GO:0016747">
    <property type="term" value="F:acyltransferase activity, transferring groups other than amino-acyl groups"/>
    <property type="evidence" value="ECO:0007669"/>
    <property type="project" value="InterPro"/>
</dbReference>
<evidence type="ECO:0000313" key="3">
    <source>
        <dbReference type="Proteomes" id="UP000006304"/>
    </source>
</evidence>
<reference evidence="2 3" key="1">
    <citation type="journal article" date="2012" name="J. Bacteriol.">
        <title>Complete genome sequence of Nocardia brasiliensis HUJEG-1.</title>
        <authorList>
            <person name="Vera-Cabrera L."/>
            <person name="Ortiz-Lopez R."/>
            <person name="Elizondo-Gonzalez R."/>
            <person name="Perez-Maya A.A."/>
            <person name="Ocampo-Candiani J."/>
        </authorList>
    </citation>
    <scope>NUCLEOTIDE SEQUENCE [LARGE SCALE GENOMIC DNA]</scope>
    <source>
        <strain evidence="3">ATCC 700358</strain>
    </source>
</reference>
<keyword evidence="3" id="KW-1185">Reference proteome</keyword>
<evidence type="ECO:0000259" key="1">
    <source>
        <dbReference type="PROSITE" id="PS51186"/>
    </source>
</evidence>
<feature type="domain" description="N-acetyltransferase" evidence="1">
    <location>
        <begin position="28"/>
        <end position="172"/>
    </location>
</feature>
<dbReference type="eggNOG" id="COG0456">
    <property type="taxonomic scope" value="Bacteria"/>
</dbReference>
<keyword evidence="2" id="KW-0808">Transferase</keyword>
<evidence type="ECO:0000313" key="2">
    <source>
        <dbReference type="EMBL" id="AFU02669.1"/>
    </source>
</evidence>
<dbReference type="PROSITE" id="PS51186">
    <property type="entry name" value="GNAT"/>
    <property type="match status" value="1"/>
</dbReference>
<dbReference type="CDD" id="cd04301">
    <property type="entry name" value="NAT_SF"/>
    <property type="match status" value="1"/>
</dbReference>
<dbReference type="RefSeq" id="WP_014985524.1">
    <property type="nucleotide sequence ID" value="NC_018681.1"/>
</dbReference>
<dbReference type="HOGENOM" id="CLU_013985_19_3_11"/>
<dbReference type="InterPro" id="IPR000182">
    <property type="entry name" value="GNAT_dom"/>
</dbReference>
<dbReference type="InterPro" id="IPR016181">
    <property type="entry name" value="Acyl_CoA_acyltransferase"/>
</dbReference>
<dbReference type="STRING" id="1133849.O3I_023570"/>
<accession>K0F001</accession>
<organism evidence="2 3">
    <name type="scientific">Nocardia brasiliensis (strain ATCC 700358 / HUJEG-1)</name>
    <dbReference type="NCBI Taxonomy" id="1133849"/>
    <lineage>
        <taxon>Bacteria</taxon>
        <taxon>Bacillati</taxon>
        <taxon>Actinomycetota</taxon>
        <taxon>Actinomycetes</taxon>
        <taxon>Mycobacteriales</taxon>
        <taxon>Nocardiaceae</taxon>
        <taxon>Nocardia</taxon>
    </lineage>
</organism>